<organism evidence="2 3">
    <name type="scientific">Euplotes crassus</name>
    <dbReference type="NCBI Taxonomy" id="5936"/>
    <lineage>
        <taxon>Eukaryota</taxon>
        <taxon>Sar</taxon>
        <taxon>Alveolata</taxon>
        <taxon>Ciliophora</taxon>
        <taxon>Intramacronucleata</taxon>
        <taxon>Spirotrichea</taxon>
        <taxon>Hypotrichia</taxon>
        <taxon>Euplotida</taxon>
        <taxon>Euplotidae</taxon>
        <taxon>Moneuplotes</taxon>
    </lineage>
</organism>
<dbReference type="InterPro" id="IPR035969">
    <property type="entry name" value="Rab-GAP_TBC_sf"/>
</dbReference>
<evidence type="ECO:0000313" key="3">
    <source>
        <dbReference type="Proteomes" id="UP001295684"/>
    </source>
</evidence>
<dbReference type="Gene3D" id="1.10.472.80">
    <property type="entry name" value="Ypt/Rab-GAP domain of gyp1p, domain 3"/>
    <property type="match status" value="1"/>
</dbReference>
<dbReference type="PANTHER" id="PTHR47219">
    <property type="entry name" value="RAB GTPASE-ACTIVATING PROTEIN 1-LIKE"/>
    <property type="match status" value="1"/>
</dbReference>
<dbReference type="AlphaFoldDB" id="A0AAD1U391"/>
<proteinExistence type="predicted"/>
<keyword evidence="3" id="KW-1185">Reference proteome</keyword>
<evidence type="ECO:0000313" key="2">
    <source>
        <dbReference type="EMBL" id="CAI2361191.1"/>
    </source>
</evidence>
<gene>
    <name evidence="2" type="ORF">ECRASSUSDP1_LOCUS2501</name>
</gene>
<feature type="domain" description="Rab-GAP TBC" evidence="1">
    <location>
        <begin position="86"/>
        <end position="268"/>
    </location>
</feature>
<reference evidence="2" key="1">
    <citation type="submission" date="2023-07" db="EMBL/GenBank/DDBJ databases">
        <authorList>
            <consortium name="AG Swart"/>
            <person name="Singh M."/>
            <person name="Singh A."/>
            <person name="Seah K."/>
            <person name="Emmerich C."/>
        </authorList>
    </citation>
    <scope>NUCLEOTIDE SEQUENCE</scope>
    <source>
        <strain evidence="2">DP1</strain>
    </source>
</reference>
<dbReference type="EMBL" id="CAMPGE010002389">
    <property type="protein sequence ID" value="CAI2361191.1"/>
    <property type="molecule type" value="Genomic_DNA"/>
</dbReference>
<protein>
    <recommendedName>
        <fullName evidence="1">Rab-GAP TBC domain-containing protein</fullName>
    </recommendedName>
</protein>
<dbReference type="PROSITE" id="PS50086">
    <property type="entry name" value="TBC_RABGAP"/>
    <property type="match status" value="1"/>
</dbReference>
<dbReference type="PANTHER" id="PTHR47219:SF9">
    <property type="entry name" value="GTPASE ACTIVATING PROTEIN AND CENTROSOME-ASSOCIATED, ISOFORM B"/>
    <property type="match status" value="1"/>
</dbReference>
<dbReference type="InterPro" id="IPR050302">
    <property type="entry name" value="Rab_GAP_TBC_domain"/>
</dbReference>
<dbReference type="Gene3D" id="1.10.8.270">
    <property type="entry name" value="putative rabgap domain of human tbc1 domain family member 14 like domains"/>
    <property type="match status" value="1"/>
</dbReference>
<dbReference type="SMART" id="SM00164">
    <property type="entry name" value="TBC"/>
    <property type="match status" value="1"/>
</dbReference>
<dbReference type="InterPro" id="IPR000195">
    <property type="entry name" value="Rab-GAP-TBC_dom"/>
</dbReference>
<dbReference type="SUPFAM" id="SSF47923">
    <property type="entry name" value="Ypt/Rab-GAP domain of gyp1p"/>
    <property type="match status" value="1"/>
</dbReference>
<dbReference type="GO" id="GO:0005096">
    <property type="term" value="F:GTPase activator activity"/>
    <property type="evidence" value="ECO:0007669"/>
    <property type="project" value="TreeGrafter"/>
</dbReference>
<comment type="caution">
    <text evidence="2">The sequence shown here is derived from an EMBL/GenBank/DDBJ whole genome shotgun (WGS) entry which is preliminary data.</text>
</comment>
<sequence length="332" mass="38602">MTRRSSNGKVFEWNYKDNLDLKTVNKNLMIQINGDRFTDSTTFDSNKCSLVSSLNFKCICGIGSNMHHCEAAQRWTEYAYRHHSRSFDFEKDSEIFNDMLTLAESDSAVQESVQQIKNDICRTVTDEEFFCVGGRGYTTMLEVLTAFALYDKPCGYVQGMNFITASLAYHCNSATAFWLFTSLIEDYELRENYLNGLEGFYERAQSISELAKVEIPEIHAFLVTFEMITLEPVMSLFCNMISLEESKHHLEEFFKRGWKYFNCLFINFLECNSAQIFMCEDQCDILSLFKDYYHCRGGRQSTWSQRIALQNKSTADSYSICDVDWEKLCRKS</sequence>
<name>A0AAD1U391_EUPCR</name>
<dbReference type="Pfam" id="PF00566">
    <property type="entry name" value="RabGAP-TBC"/>
    <property type="match status" value="1"/>
</dbReference>
<evidence type="ECO:0000259" key="1">
    <source>
        <dbReference type="PROSITE" id="PS50086"/>
    </source>
</evidence>
<accession>A0AAD1U391</accession>
<dbReference type="Proteomes" id="UP001295684">
    <property type="component" value="Unassembled WGS sequence"/>
</dbReference>
<dbReference type="GO" id="GO:0031267">
    <property type="term" value="F:small GTPase binding"/>
    <property type="evidence" value="ECO:0007669"/>
    <property type="project" value="TreeGrafter"/>
</dbReference>